<evidence type="ECO:0000256" key="1">
    <source>
        <dbReference type="ARBA" id="ARBA00001974"/>
    </source>
</evidence>
<dbReference type="NCBIfam" id="TIGR01988">
    <property type="entry name" value="Ubi-OHases"/>
    <property type="match status" value="1"/>
</dbReference>
<evidence type="ECO:0000256" key="5">
    <source>
        <dbReference type="ARBA" id="ARBA00022827"/>
    </source>
</evidence>
<evidence type="ECO:0000313" key="10">
    <source>
        <dbReference type="EMBL" id="PWN55426.1"/>
    </source>
</evidence>
<dbReference type="PROSITE" id="PS01304">
    <property type="entry name" value="UBIH"/>
    <property type="match status" value="1"/>
</dbReference>
<dbReference type="InterPro" id="IPR010971">
    <property type="entry name" value="UbiH/COQ6"/>
</dbReference>
<accession>A0A363UJ24</accession>
<feature type="domain" description="FAD-binding" evidence="9">
    <location>
        <begin position="2"/>
        <end position="328"/>
    </location>
</feature>
<gene>
    <name evidence="10" type="ORF">DEH80_13015</name>
</gene>
<dbReference type="NCBIfam" id="TIGR01984">
    <property type="entry name" value="UbiH"/>
    <property type="match status" value="1"/>
</dbReference>
<keyword evidence="7" id="KW-0503">Monooxygenase</keyword>
<dbReference type="OrthoDB" id="9769565at2"/>
<dbReference type="GO" id="GO:0006744">
    <property type="term" value="P:ubiquinone biosynthetic process"/>
    <property type="evidence" value="ECO:0007669"/>
    <property type="project" value="UniProtKB-UniPathway"/>
</dbReference>
<evidence type="ECO:0000256" key="4">
    <source>
        <dbReference type="ARBA" id="ARBA00022630"/>
    </source>
</evidence>
<dbReference type="GO" id="GO:0008681">
    <property type="term" value="F:2-octaprenyl-6-methoxyphenol hydroxylase activity"/>
    <property type="evidence" value="ECO:0007669"/>
    <property type="project" value="InterPro"/>
</dbReference>
<dbReference type="InterPro" id="IPR036188">
    <property type="entry name" value="FAD/NAD-bd_sf"/>
</dbReference>
<keyword evidence="11" id="KW-1185">Reference proteome</keyword>
<dbReference type="InterPro" id="IPR011295">
    <property type="entry name" value="UbiH"/>
</dbReference>
<evidence type="ECO:0000256" key="8">
    <source>
        <dbReference type="SAM" id="MobiDB-lite"/>
    </source>
</evidence>
<comment type="caution">
    <text evidence="10">The sequence shown here is derived from an EMBL/GenBank/DDBJ whole genome shotgun (WGS) entry which is preliminary data.</text>
</comment>
<evidence type="ECO:0000259" key="9">
    <source>
        <dbReference type="Pfam" id="PF01494"/>
    </source>
</evidence>
<dbReference type="AlphaFoldDB" id="A0A363UJ24"/>
<dbReference type="InterPro" id="IPR051205">
    <property type="entry name" value="UbiH/COQ6_monooxygenase"/>
</dbReference>
<dbReference type="Gene3D" id="3.50.50.60">
    <property type="entry name" value="FAD/NAD(P)-binding domain"/>
    <property type="match status" value="2"/>
</dbReference>
<reference evidence="10 11" key="1">
    <citation type="submission" date="2018-05" db="EMBL/GenBank/DDBJ databases">
        <title>Abyssibacter profundi OUC007T gen. nov., sp. nov, a marine bacterium isolated from seawater of the Mariana Trench.</title>
        <authorList>
            <person name="Zhou S."/>
        </authorList>
    </citation>
    <scope>NUCLEOTIDE SEQUENCE [LARGE SCALE GENOMIC DNA]</scope>
    <source>
        <strain evidence="10 11">OUC007</strain>
    </source>
</reference>
<dbReference type="Proteomes" id="UP000251800">
    <property type="component" value="Unassembled WGS sequence"/>
</dbReference>
<dbReference type="UniPathway" id="UPA00232"/>
<keyword evidence="4" id="KW-0285">Flavoprotein</keyword>
<dbReference type="EMBL" id="QEQK01000011">
    <property type="protein sequence ID" value="PWN55426.1"/>
    <property type="molecule type" value="Genomic_DNA"/>
</dbReference>
<comment type="pathway">
    <text evidence="2">Cofactor biosynthesis; ubiquinone biosynthesis.</text>
</comment>
<comment type="similarity">
    <text evidence="3">Belongs to the UbiH/COQ6 family.</text>
</comment>
<evidence type="ECO:0000256" key="6">
    <source>
        <dbReference type="ARBA" id="ARBA00023002"/>
    </source>
</evidence>
<comment type="cofactor">
    <cofactor evidence="1">
        <name>FAD</name>
        <dbReference type="ChEBI" id="CHEBI:57692"/>
    </cofactor>
</comment>
<dbReference type="PANTHER" id="PTHR43876">
    <property type="entry name" value="UBIQUINONE BIOSYNTHESIS MONOOXYGENASE COQ6, MITOCHONDRIAL"/>
    <property type="match status" value="1"/>
</dbReference>
<evidence type="ECO:0000256" key="2">
    <source>
        <dbReference type="ARBA" id="ARBA00004749"/>
    </source>
</evidence>
<dbReference type="PANTHER" id="PTHR43876:SF8">
    <property type="entry name" value="2-OCTAPRENYL-6-METHOXYPHENOL HYDROXYLASE"/>
    <property type="match status" value="1"/>
</dbReference>
<evidence type="ECO:0000256" key="3">
    <source>
        <dbReference type="ARBA" id="ARBA00005349"/>
    </source>
</evidence>
<name>A0A363UJ24_9GAMM</name>
<evidence type="ECO:0000313" key="11">
    <source>
        <dbReference type="Proteomes" id="UP000251800"/>
    </source>
</evidence>
<sequence>MVGASLAVALADLPLRVAMVEPLALGSDAQPSFDERTIALNAASQAIFETLGVWPDMAAEAAAMRSIHISDQGRFGVTRMQAEDYGLPALGQVVPTRTVGHALFRRVEQAEQIDFLCPARVQTLDTGDADQVRVTLDDGRQLAARLLVGADGARSQVRQALGIEAAIDDYQAKAIVSSVASQRPMDGRAFERFTATGPIALLPGPQQRSVLVWTQPTAAAEALLELDDNAFLARLNAGFGRRLGRLTALGRRQAYPLYRVLARQIVGPRSVLIGNAANNLHPVAGQGFNLGLRDAATLAESLADALACGQDIGGGQRLSAYAQRREADRQATAGMTHGLIQVFSNRTPGLRTGRNLGLLATDLLPGLKRRMAVRSTGFAGRPPRLARGLPVQTPEPQRGQGV</sequence>
<dbReference type="PRINTS" id="PR00420">
    <property type="entry name" value="RNGMNOXGNASE"/>
</dbReference>
<dbReference type="NCBIfam" id="NF004356">
    <property type="entry name" value="PRK05732.1"/>
    <property type="match status" value="1"/>
</dbReference>
<dbReference type="InterPro" id="IPR002938">
    <property type="entry name" value="FAD-bd"/>
</dbReference>
<organism evidence="10 11">
    <name type="scientific">Abyssibacter profundi</name>
    <dbReference type="NCBI Taxonomy" id="2182787"/>
    <lineage>
        <taxon>Bacteria</taxon>
        <taxon>Pseudomonadati</taxon>
        <taxon>Pseudomonadota</taxon>
        <taxon>Gammaproteobacteria</taxon>
        <taxon>Chromatiales</taxon>
        <taxon>Oceanococcaceae</taxon>
        <taxon>Abyssibacter</taxon>
    </lineage>
</organism>
<dbReference type="InterPro" id="IPR018168">
    <property type="entry name" value="Ubi_Hdrlase_CS"/>
</dbReference>
<keyword evidence="6" id="KW-0560">Oxidoreductase</keyword>
<keyword evidence="5" id="KW-0274">FAD</keyword>
<dbReference type="GO" id="GO:0071949">
    <property type="term" value="F:FAD binding"/>
    <property type="evidence" value="ECO:0007669"/>
    <property type="project" value="InterPro"/>
</dbReference>
<protein>
    <submittedName>
        <fullName evidence="10">2-octaprenyl-6-methoxyphenyl hydroxylase</fullName>
    </submittedName>
</protein>
<dbReference type="Pfam" id="PF01494">
    <property type="entry name" value="FAD_binding_3"/>
    <property type="match status" value="1"/>
</dbReference>
<dbReference type="SUPFAM" id="SSF51905">
    <property type="entry name" value="FAD/NAD(P)-binding domain"/>
    <property type="match status" value="1"/>
</dbReference>
<proteinExistence type="inferred from homology"/>
<evidence type="ECO:0000256" key="7">
    <source>
        <dbReference type="ARBA" id="ARBA00023033"/>
    </source>
</evidence>
<feature type="region of interest" description="Disordered" evidence="8">
    <location>
        <begin position="376"/>
        <end position="402"/>
    </location>
</feature>